<evidence type="ECO:0000313" key="2">
    <source>
        <dbReference type="EMBL" id="CAF4172688.1"/>
    </source>
</evidence>
<dbReference type="Proteomes" id="UP000663836">
    <property type="component" value="Unassembled WGS sequence"/>
</dbReference>
<comment type="caution">
    <text evidence="2">The sequence shown here is derived from an EMBL/GenBank/DDBJ whole genome shotgun (WGS) entry which is preliminary data.</text>
</comment>
<name>A0A819Z7W4_9BILA</name>
<sequence>MLHNQERSRLPVFIPMNDYEVYLINHSANTNLLHYRIQLSQKTRYFSIDTESDRSTYRPSLIRLEFIHQDLSAVILFEEKIIYSWGDAIKELSKFIHYHLFTMNTLNQPKFINLQNDFKIWYSRKNPTTVTNSDLWGLQHAIVDQFQQFLDKTETLNRWSHGLDRPNDYINHNKI</sequence>
<evidence type="ECO:0000313" key="3">
    <source>
        <dbReference type="Proteomes" id="UP000663836"/>
    </source>
</evidence>
<dbReference type="EMBL" id="CAJOBD010011808">
    <property type="protein sequence ID" value="CAF4172688.1"/>
    <property type="molecule type" value="Genomic_DNA"/>
</dbReference>
<protein>
    <submittedName>
        <fullName evidence="2">Uncharacterized protein</fullName>
    </submittedName>
</protein>
<reference evidence="2" key="1">
    <citation type="submission" date="2021-02" db="EMBL/GenBank/DDBJ databases">
        <authorList>
            <person name="Nowell W R."/>
        </authorList>
    </citation>
    <scope>NUCLEOTIDE SEQUENCE</scope>
</reference>
<accession>A0A819Z7W4</accession>
<dbReference type="AlphaFoldDB" id="A0A819Z7W4"/>
<dbReference type="Proteomes" id="UP000663864">
    <property type="component" value="Unassembled WGS sequence"/>
</dbReference>
<dbReference type="EMBL" id="CAJNOT010007217">
    <property type="protein sequence ID" value="CAF1503313.1"/>
    <property type="molecule type" value="Genomic_DNA"/>
</dbReference>
<gene>
    <name evidence="2" type="ORF">JBS370_LOCUS35090</name>
    <name evidence="1" type="ORF">ZHD862_LOCUS37550</name>
</gene>
<organism evidence="2 3">
    <name type="scientific">Rotaria sordida</name>
    <dbReference type="NCBI Taxonomy" id="392033"/>
    <lineage>
        <taxon>Eukaryota</taxon>
        <taxon>Metazoa</taxon>
        <taxon>Spiralia</taxon>
        <taxon>Gnathifera</taxon>
        <taxon>Rotifera</taxon>
        <taxon>Eurotatoria</taxon>
        <taxon>Bdelloidea</taxon>
        <taxon>Philodinida</taxon>
        <taxon>Philodinidae</taxon>
        <taxon>Rotaria</taxon>
    </lineage>
</organism>
<evidence type="ECO:0000313" key="1">
    <source>
        <dbReference type="EMBL" id="CAF1503313.1"/>
    </source>
</evidence>
<proteinExistence type="predicted"/>